<reference evidence="3" key="1">
    <citation type="submission" date="2014-05" db="EMBL/GenBank/DDBJ databases">
        <title>The transcriptome of the halophilic microalga Tetraselmis sp. GSL018 isolated from the Great Salt Lake, Utah.</title>
        <authorList>
            <person name="Jinkerson R.E."/>
            <person name="D'Adamo S."/>
            <person name="Posewitz M.C."/>
        </authorList>
    </citation>
    <scope>NUCLEOTIDE SEQUENCE</scope>
    <source>
        <strain evidence="3">GSL018</strain>
    </source>
</reference>
<dbReference type="PANTHER" id="PTHR47717">
    <property type="entry name" value="PEPTIDYL-PROLYL CIS-TRANS ISOMERASE FKBP19, CHLOROPLASTIC"/>
    <property type="match status" value="1"/>
</dbReference>
<dbReference type="GO" id="GO:0003755">
    <property type="term" value="F:peptidyl-prolyl cis-trans isomerase activity"/>
    <property type="evidence" value="ECO:0007669"/>
    <property type="project" value="UniProtKB-KW"/>
</dbReference>
<dbReference type="EC" id="5.2.1.8" evidence="1"/>
<proteinExistence type="predicted"/>
<protein>
    <recommendedName>
        <fullName evidence="1">peptidylprolyl isomerase</fullName>
        <ecNumber evidence="1">5.2.1.8</ecNumber>
    </recommendedName>
</protein>
<name>A0A061SGT6_9CHLO</name>
<evidence type="ECO:0000256" key="1">
    <source>
        <dbReference type="PROSITE-ProRule" id="PRU00277"/>
    </source>
</evidence>
<dbReference type="AlphaFoldDB" id="A0A061SGT6"/>
<dbReference type="Pfam" id="PF00254">
    <property type="entry name" value="FKBP_C"/>
    <property type="match status" value="1"/>
</dbReference>
<dbReference type="InterPro" id="IPR046357">
    <property type="entry name" value="PPIase_dom_sf"/>
</dbReference>
<feature type="domain" description="PPIase FKBP-type" evidence="2">
    <location>
        <begin position="123"/>
        <end position="186"/>
    </location>
</feature>
<accession>A0A061SGT6</accession>
<comment type="catalytic activity">
    <reaction evidence="1">
        <text>[protein]-peptidylproline (omega=180) = [protein]-peptidylproline (omega=0)</text>
        <dbReference type="Rhea" id="RHEA:16237"/>
        <dbReference type="Rhea" id="RHEA-COMP:10747"/>
        <dbReference type="Rhea" id="RHEA-COMP:10748"/>
        <dbReference type="ChEBI" id="CHEBI:83833"/>
        <dbReference type="ChEBI" id="CHEBI:83834"/>
        <dbReference type="EC" id="5.2.1.8"/>
    </reaction>
</comment>
<organism evidence="3">
    <name type="scientific">Tetraselmis sp. GSL018</name>
    <dbReference type="NCBI Taxonomy" id="582737"/>
    <lineage>
        <taxon>Eukaryota</taxon>
        <taxon>Viridiplantae</taxon>
        <taxon>Chlorophyta</taxon>
        <taxon>core chlorophytes</taxon>
        <taxon>Chlorodendrophyceae</taxon>
        <taxon>Chlorodendrales</taxon>
        <taxon>Chlorodendraceae</taxon>
        <taxon>Tetraselmis</taxon>
    </lineage>
</organism>
<evidence type="ECO:0000259" key="2">
    <source>
        <dbReference type="PROSITE" id="PS50059"/>
    </source>
</evidence>
<dbReference type="InterPro" id="IPR044208">
    <property type="entry name" value="FKBP19-like"/>
</dbReference>
<dbReference type="PROSITE" id="PS50059">
    <property type="entry name" value="FKBP_PPIASE"/>
    <property type="match status" value="1"/>
</dbReference>
<evidence type="ECO:0000313" key="3">
    <source>
        <dbReference type="EMBL" id="JAC83498.1"/>
    </source>
</evidence>
<dbReference type="InterPro" id="IPR001179">
    <property type="entry name" value="PPIase_FKBP_dom"/>
</dbReference>
<dbReference type="EMBL" id="GBEZ01001475">
    <property type="protein sequence ID" value="JAC83498.1"/>
    <property type="molecule type" value="Transcribed_RNA"/>
</dbReference>
<dbReference type="PANTHER" id="PTHR47717:SF1">
    <property type="entry name" value="PEPTIDYL-PROLYL CIS-TRANS ISOMERASE FKBP19, CHLOROPLASTIC"/>
    <property type="match status" value="1"/>
</dbReference>
<dbReference type="Gene3D" id="3.10.50.40">
    <property type="match status" value="1"/>
</dbReference>
<dbReference type="GO" id="GO:0009579">
    <property type="term" value="C:thylakoid"/>
    <property type="evidence" value="ECO:0007669"/>
    <property type="project" value="TreeGrafter"/>
</dbReference>
<gene>
    <name evidence="3" type="ORF">TSPGSL018_3196</name>
</gene>
<keyword evidence="1" id="KW-0697">Rotamase</keyword>
<sequence>MLRKSLSTGFPCESKPQRIASFCCRVPPTKLRANTQTSATRWYNYESLWTRRGALGFLSVGSAWFGVSSTSNGAPTNPPESNCESCSNSNSAMSAGDKIFTTSDSGLRFLDIREGTGPQPSVGQICVVDWVGYTEGYQAKRIESSRETDEPFIFILGKGEAIPAFEEAVGGMRQGGVRRVEIPGELEPRLGYSLDKAQRYKAGPVPKTFSGQRALDFVLDNKTLKDFNRTLLFDIRLTSIRTP</sequence>
<dbReference type="GO" id="GO:0009507">
    <property type="term" value="C:chloroplast"/>
    <property type="evidence" value="ECO:0007669"/>
    <property type="project" value="TreeGrafter"/>
</dbReference>
<dbReference type="SUPFAM" id="SSF54534">
    <property type="entry name" value="FKBP-like"/>
    <property type="match status" value="1"/>
</dbReference>
<keyword evidence="1" id="KW-0413">Isomerase</keyword>